<evidence type="ECO:0000256" key="2">
    <source>
        <dbReference type="SAM" id="Phobius"/>
    </source>
</evidence>
<accession>A0A8B7PNC6</accession>
<gene>
    <name evidence="4" type="primary">LOC108682233</name>
</gene>
<keyword evidence="3" id="KW-1185">Reference proteome</keyword>
<dbReference type="RefSeq" id="XP_018026852.2">
    <property type="nucleotide sequence ID" value="XM_018171363.2"/>
</dbReference>
<proteinExistence type="predicted"/>
<dbReference type="GeneID" id="108682233"/>
<protein>
    <submittedName>
        <fullName evidence="4">Uncharacterized protein LOC108682233</fullName>
    </submittedName>
</protein>
<keyword evidence="2" id="KW-1133">Transmembrane helix</keyword>
<reference evidence="4" key="1">
    <citation type="submission" date="2025-08" db="UniProtKB">
        <authorList>
            <consortium name="RefSeq"/>
        </authorList>
    </citation>
    <scope>IDENTIFICATION</scope>
    <source>
        <tissue evidence="4">Whole organism</tissue>
    </source>
</reference>
<keyword evidence="2" id="KW-0812">Transmembrane</keyword>
<feature type="transmembrane region" description="Helical" evidence="2">
    <location>
        <begin position="315"/>
        <end position="334"/>
    </location>
</feature>
<feature type="region of interest" description="Disordered" evidence="1">
    <location>
        <begin position="393"/>
        <end position="413"/>
    </location>
</feature>
<sequence length="413" mass="46329">MDVLLLSPCDELERCEGEEFIMGNHIWPGDEFVRDVLPLSVAAVLKEMATYSEPYVKKSLAFLWPVTVTVFAKSEELERLSLDAKENSIRTIQHFLASNAQFWNNFQIMDEVSLNCIVHSLSTNTFSELEAVFSKTMDNTFRFDVYARTSRVTTCFLVVDEDSVGQNAGISGNVFTDDDVSEIFVLSILLLMMYIILAVMETPHIGLCSFKFRAPGKLVFLINIMLAVTQSLVVRALMLLGWELRNAVEDSAGNLFSMANDIRHQFYRQALVSYLLSLQVLLLMAKSVVMPSFLHSTLTSLIRSLRLTLQRLWQVLALVLLGIFAMSTLLYSITDDETLALLTLEGSFISILKAESRSLSSASRLFLPFDLFVGLFLMTILLAYIADIAEDQQPDETISSSSDEDSDDDSFGI</sequence>
<dbReference type="Proteomes" id="UP000694843">
    <property type="component" value="Unplaced"/>
</dbReference>
<dbReference type="AlphaFoldDB" id="A0A8B7PNC6"/>
<feature type="transmembrane region" description="Helical" evidence="2">
    <location>
        <begin position="271"/>
        <end position="294"/>
    </location>
</feature>
<evidence type="ECO:0000313" key="4">
    <source>
        <dbReference type="RefSeq" id="XP_018026852.2"/>
    </source>
</evidence>
<feature type="transmembrane region" description="Helical" evidence="2">
    <location>
        <begin position="183"/>
        <end position="200"/>
    </location>
</feature>
<dbReference type="KEGG" id="hazt:108682233"/>
<feature type="compositionally biased region" description="Acidic residues" evidence="1">
    <location>
        <begin position="402"/>
        <end position="413"/>
    </location>
</feature>
<keyword evidence="2" id="KW-0472">Membrane</keyword>
<feature type="transmembrane region" description="Helical" evidence="2">
    <location>
        <begin position="220"/>
        <end position="242"/>
    </location>
</feature>
<evidence type="ECO:0000313" key="3">
    <source>
        <dbReference type="Proteomes" id="UP000694843"/>
    </source>
</evidence>
<name>A0A8B7PNC6_HYAAZ</name>
<evidence type="ECO:0000256" key="1">
    <source>
        <dbReference type="SAM" id="MobiDB-lite"/>
    </source>
</evidence>
<organism evidence="3 4">
    <name type="scientific">Hyalella azteca</name>
    <name type="common">Amphipod</name>
    <dbReference type="NCBI Taxonomy" id="294128"/>
    <lineage>
        <taxon>Eukaryota</taxon>
        <taxon>Metazoa</taxon>
        <taxon>Ecdysozoa</taxon>
        <taxon>Arthropoda</taxon>
        <taxon>Crustacea</taxon>
        <taxon>Multicrustacea</taxon>
        <taxon>Malacostraca</taxon>
        <taxon>Eumalacostraca</taxon>
        <taxon>Peracarida</taxon>
        <taxon>Amphipoda</taxon>
        <taxon>Senticaudata</taxon>
        <taxon>Talitrida</taxon>
        <taxon>Talitroidea</taxon>
        <taxon>Hyalellidae</taxon>
        <taxon>Hyalella</taxon>
    </lineage>
</organism>
<feature type="transmembrane region" description="Helical" evidence="2">
    <location>
        <begin position="365"/>
        <end position="386"/>
    </location>
</feature>